<dbReference type="HOGENOM" id="CLU_1915097_0_0_6"/>
<accession>V5F3G9</accession>
<proteinExistence type="predicted"/>
<evidence type="ECO:0000313" key="1">
    <source>
        <dbReference type="EMBL" id="GAD31905.1"/>
    </source>
</evidence>
<name>V5F3G9_PHOLE</name>
<protein>
    <submittedName>
        <fullName evidence="1">Uncharacterized protein</fullName>
    </submittedName>
</protein>
<sequence length="132" mass="14554">MNISVEQIVNVLSQARDAGEIAGNAEIRRIANLMDTGQINYADCGGAWINIDIDGRSNLAKKLTALNLDFVSIQNARSPINKGYSVSFRFRFALINPVSGQEQWIYQSAYEAALPIIKSGLNVDGYVRPYIT</sequence>
<evidence type="ECO:0000313" key="2">
    <source>
        <dbReference type="Proteomes" id="UP000030675"/>
    </source>
</evidence>
<dbReference type="Proteomes" id="UP000030675">
    <property type="component" value="Unassembled WGS sequence"/>
</dbReference>
<dbReference type="RefSeq" id="WP_023934775.1">
    <property type="nucleotide sequence ID" value="NZ_DF196821.1"/>
</dbReference>
<gene>
    <name evidence="1" type="ORF">PLEI_3570</name>
</gene>
<dbReference type="EMBL" id="DF196821">
    <property type="protein sequence ID" value="GAD31905.1"/>
    <property type="molecule type" value="Genomic_DNA"/>
</dbReference>
<organism evidence="1 2">
    <name type="scientific">Photobacterium leiognathi lrivu.4.1</name>
    <dbReference type="NCBI Taxonomy" id="1248232"/>
    <lineage>
        <taxon>Bacteria</taxon>
        <taxon>Pseudomonadati</taxon>
        <taxon>Pseudomonadota</taxon>
        <taxon>Gammaproteobacteria</taxon>
        <taxon>Vibrionales</taxon>
        <taxon>Vibrionaceae</taxon>
        <taxon>Photobacterium</taxon>
    </lineage>
</organism>
<reference evidence="2" key="1">
    <citation type="submission" date="2012-12" db="EMBL/GenBank/DDBJ databases">
        <title>Genome Sequence of Photobacterium leiognathi lrivu.4.1.</title>
        <authorList>
            <person name="Urbanczyk H."/>
            <person name="Ogura Y."/>
            <person name="Hayashi T."/>
            <person name="Dunlap P.V."/>
        </authorList>
    </citation>
    <scope>NUCLEOTIDE SEQUENCE [LARGE SCALE GENOMIC DNA]</scope>
    <source>
        <strain evidence="2">lrivu.4.1</strain>
    </source>
</reference>
<dbReference type="AlphaFoldDB" id="V5F3G9"/>